<sequence>MLIFQRITIRILTSSQLPHNYRLTFKLEREIVAIYTRLSTVKKKVGNEDAASEKAFLV</sequence>
<keyword evidence="2" id="KW-1185">Reference proteome</keyword>
<evidence type="ECO:0000313" key="1">
    <source>
        <dbReference type="EMBL" id="MFL9465924.1"/>
    </source>
</evidence>
<name>A0ABW8WYN0_9CYAN</name>
<dbReference type="EMBL" id="JBFQGM010000020">
    <property type="protein sequence ID" value="MFL9465924.1"/>
    <property type="molecule type" value="Genomic_DNA"/>
</dbReference>
<evidence type="ECO:0008006" key="3">
    <source>
        <dbReference type="Google" id="ProtNLM"/>
    </source>
</evidence>
<reference evidence="1 2" key="1">
    <citation type="submission" date="2024-07" db="EMBL/GenBank/DDBJ databases">
        <authorList>
            <person name="Tripathy S."/>
        </authorList>
    </citation>
    <scope>NUCLEOTIDE SEQUENCE [LARGE SCALE GENOMIC DNA]</scope>
    <source>
        <strain evidence="1 2">VB-61278_2</strain>
    </source>
</reference>
<dbReference type="RefSeq" id="WP_162002343.1">
    <property type="nucleotide sequence ID" value="NZ_JBFQGM010000020.1"/>
</dbReference>
<evidence type="ECO:0000313" key="2">
    <source>
        <dbReference type="Proteomes" id="UP001628874"/>
    </source>
</evidence>
<proteinExistence type="predicted"/>
<accession>A0ABW8WYN0</accession>
<comment type="caution">
    <text evidence="1">The sequence shown here is derived from an EMBL/GenBank/DDBJ whole genome shotgun (WGS) entry which is preliminary data.</text>
</comment>
<gene>
    <name evidence="1" type="ORF">AB0759_35555</name>
</gene>
<organism evidence="1 2">
    <name type="scientific">Scytonema tolypothrichoides VB-61278_2</name>
    <dbReference type="NCBI Taxonomy" id="3232314"/>
    <lineage>
        <taxon>Bacteria</taxon>
        <taxon>Bacillati</taxon>
        <taxon>Cyanobacteriota</taxon>
        <taxon>Cyanophyceae</taxon>
        <taxon>Nostocales</taxon>
        <taxon>Scytonemataceae</taxon>
        <taxon>Scytonema</taxon>
    </lineage>
</organism>
<protein>
    <recommendedName>
        <fullName evidence="3">Transposase</fullName>
    </recommendedName>
</protein>
<dbReference type="Proteomes" id="UP001628874">
    <property type="component" value="Unassembled WGS sequence"/>
</dbReference>